<feature type="domain" description="Solute-binding protein family 3/N-terminal" evidence="3">
    <location>
        <begin position="48"/>
        <end position="293"/>
    </location>
</feature>
<gene>
    <name evidence="4" type="ORF">GbCGDNIH9_0345</name>
</gene>
<reference evidence="5" key="1">
    <citation type="submission" date="2016-11" db="EMBL/GenBank/DDBJ databases">
        <title>Comparative genomic and phenotypic analysis of Granulibacter bethesdensis clinical isolates from patients with chronic granulomatous disease.</title>
        <authorList>
            <person name="Zarember K.A."/>
            <person name="Porcella S.F."/>
            <person name="Chu J."/>
            <person name="Ding L."/>
            <person name="Dahlstrom E."/>
            <person name="Barbian K."/>
            <person name="Martens C."/>
            <person name="Sykora L."/>
            <person name="Kramer S."/>
            <person name="Pettinato A.M."/>
            <person name="Hong H."/>
            <person name="Wald G."/>
            <person name="Berg L.J."/>
            <person name="Rogge L.S."/>
            <person name="Greenberg D.E."/>
            <person name="Falcone E.L."/>
            <person name="Neves J.F."/>
            <person name="Simoes M.J."/>
            <person name="Casal M."/>
            <person name="Rodriguez-Lopez F.C."/>
            <person name="Zelazny A."/>
            <person name="Gallin J.I."/>
            <person name="Holland S.M."/>
        </authorList>
    </citation>
    <scope>NUCLEOTIDE SEQUENCE [LARGE SCALE GENOMIC DNA]</scope>
    <source>
        <strain evidence="5">NIH9.1</strain>
    </source>
</reference>
<evidence type="ECO:0000256" key="2">
    <source>
        <dbReference type="SAM" id="SignalP"/>
    </source>
</evidence>
<evidence type="ECO:0000259" key="3">
    <source>
        <dbReference type="SMART" id="SM00062"/>
    </source>
</evidence>
<dbReference type="PANTHER" id="PTHR35936:SF17">
    <property type="entry name" value="ARGININE-BINDING EXTRACELLULAR PROTEIN ARTP"/>
    <property type="match status" value="1"/>
</dbReference>
<dbReference type="AlphaFoldDB" id="A0AAC9K9N1"/>
<proteinExistence type="predicted"/>
<dbReference type="RefSeq" id="WP_081368783.1">
    <property type="nucleotide sequence ID" value="NZ_CP018191.1"/>
</dbReference>
<evidence type="ECO:0000313" key="5">
    <source>
        <dbReference type="Proteomes" id="UP000182373"/>
    </source>
</evidence>
<dbReference type="InterPro" id="IPR022455">
    <property type="entry name" value="Methanol_oxidation_MoxJ"/>
</dbReference>
<dbReference type="NCBIfam" id="TIGR03870">
    <property type="entry name" value="ABC_MoxJ"/>
    <property type="match status" value="1"/>
</dbReference>
<dbReference type="Pfam" id="PF00497">
    <property type="entry name" value="SBP_bac_3"/>
    <property type="match status" value="1"/>
</dbReference>
<accession>A0AAC9K9N1</accession>
<dbReference type="Proteomes" id="UP000182373">
    <property type="component" value="Chromosome"/>
</dbReference>
<dbReference type="EMBL" id="CP018191">
    <property type="protein sequence ID" value="APH53574.1"/>
    <property type="molecule type" value="Genomic_DNA"/>
</dbReference>
<evidence type="ECO:0000313" key="4">
    <source>
        <dbReference type="EMBL" id="APH53574.1"/>
    </source>
</evidence>
<keyword evidence="1 2" id="KW-0732">Signal</keyword>
<dbReference type="GO" id="GO:0046170">
    <property type="term" value="P:methanol catabolic process"/>
    <property type="evidence" value="ECO:0007669"/>
    <property type="project" value="InterPro"/>
</dbReference>
<dbReference type="PANTHER" id="PTHR35936">
    <property type="entry name" value="MEMBRANE-BOUND LYTIC MUREIN TRANSGLYCOSYLASE F"/>
    <property type="match status" value="1"/>
</dbReference>
<feature type="chain" id="PRO_5042083942" evidence="2">
    <location>
        <begin position="29"/>
        <end position="297"/>
    </location>
</feature>
<dbReference type="GO" id="GO:0042597">
    <property type="term" value="C:periplasmic space"/>
    <property type="evidence" value="ECO:0007669"/>
    <property type="project" value="InterPro"/>
</dbReference>
<evidence type="ECO:0000256" key="1">
    <source>
        <dbReference type="ARBA" id="ARBA00022729"/>
    </source>
</evidence>
<organism evidence="4 5">
    <name type="scientific">Granulibacter bethesdensis</name>
    <dbReference type="NCBI Taxonomy" id="364410"/>
    <lineage>
        <taxon>Bacteria</taxon>
        <taxon>Pseudomonadati</taxon>
        <taxon>Pseudomonadota</taxon>
        <taxon>Alphaproteobacteria</taxon>
        <taxon>Acetobacterales</taxon>
        <taxon>Acetobacteraceae</taxon>
        <taxon>Granulibacter</taxon>
    </lineage>
</organism>
<sequence>MRYRHMNNQRRYVAAAAMGALLAMSATMQPAWSDETGSASSRQDTQKTLRICASTKQAPFSEPGATGVENKIMSAIAGAMGRKAVFVWTDRPAIYSVRDQLYKNACDVVAGLDEGDDRVLTTKPYYRSSYVFITREDGKAQPKDWKDPAFEHITRIAVAFGSPGEVMLRQIGKYEDNLSYQQSLVGFKSPRNQYVQVPSDKIVSEVASGAADLGVAFDPEVARYVKASPVKLRVTVIPDTATRSDGQKVPMHYSEVMGVRRDDAALQAELDAALEKAKPQIESILKDENIQTLAPNS</sequence>
<feature type="signal peptide" evidence="2">
    <location>
        <begin position="1"/>
        <end position="28"/>
    </location>
</feature>
<dbReference type="Gene3D" id="3.40.190.10">
    <property type="entry name" value="Periplasmic binding protein-like II"/>
    <property type="match status" value="2"/>
</dbReference>
<protein>
    <submittedName>
        <fullName evidence="4">MoxJ protein</fullName>
    </submittedName>
</protein>
<dbReference type="SMART" id="SM00062">
    <property type="entry name" value="PBPb"/>
    <property type="match status" value="1"/>
</dbReference>
<name>A0AAC9K9N1_9PROT</name>
<dbReference type="SUPFAM" id="SSF53850">
    <property type="entry name" value="Periplasmic binding protein-like II"/>
    <property type="match status" value="1"/>
</dbReference>
<dbReference type="InterPro" id="IPR001638">
    <property type="entry name" value="Solute-binding_3/MltF_N"/>
</dbReference>